<reference evidence="6" key="1">
    <citation type="submission" date="2008-04" db="EMBL/GenBank/DDBJ databases">
        <title>Draft genome sequence of Providencia stuartii (ATCC 25827).</title>
        <authorList>
            <person name="Sudarsanam P."/>
            <person name="Ley R."/>
            <person name="Guruge J."/>
            <person name="Turnbaugh P.J."/>
            <person name="Mahowald M."/>
            <person name="Liep D."/>
            <person name="Gordon J."/>
        </authorList>
    </citation>
    <scope>NUCLEOTIDE SEQUENCE [LARGE SCALE GENOMIC DNA]</scope>
    <source>
        <strain evidence="6">ATCC 25827</strain>
    </source>
</reference>
<dbReference type="InterPro" id="IPR036390">
    <property type="entry name" value="WH_DNA-bd_sf"/>
</dbReference>
<dbReference type="NCBIfam" id="NF040755">
    <property type="entry name" value="AgaR"/>
    <property type="match status" value="1"/>
</dbReference>
<dbReference type="InterPro" id="IPR037171">
    <property type="entry name" value="NagB/RpiA_transferase-like"/>
</dbReference>
<evidence type="ECO:0000259" key="4">
    <source>
        <dbReference type="PROSITE" id="PS51000"/>
    </source>
</evidence>
<dbReference type="SUPFAM" id="SSF100950">
    <property type="entry name" value="NagB/RpiA/CoA transferase-like"/>
    <property type="match status" value="1"/>
</dbReference>
<evidence type="ECO:0000256" key="1">
    <source>
        <dbReference type="ARBA" id="ARBA00023015"/>
    </source>
</evidence>
<dbReference type="Pfam" id="PF08220">
    <property type="entry name" value="HTH_DeoR"/>
    <property type="match status" value="1"/>
</dbReference>
<dbReference type="SMART" id="SM01134">
    <property type="entry name" value="DeoRC"/>
    <property type="match status" value="1"/>
</dbReference>
<evidence type="ECO:0000313" key="5">
    <source>
        <dbReference type="EMBL" id="EDU61778.1"/>
    </source>
</evidence>
<dbReference type="SUPFAM" id="SSF46785">
    <property type="entry name" value="Winged helix' DNA-binding domain"/>
    <property type="match status" value="1"/>
</dbReference>
<dbReference type="InterPro" id="IPR050313">
    <property type="entry name" value="Carb_Metab_HTH_regulators"/>
</dbReference>
<gene>
    <name evidence="5" type="ORF">PROSTU_00316</name>
</gene>
<reference evidence="5 6" key="3">
    <citation type="submission" date="2008-05" db="EMBL/GenBank/DDBJ databases">
        <authorList>
            <person name="Fulton L."/>
            <person name="Clifton S."/>
            <person name="Fulton B."/>
            <person name="Xu J."/>
            <person name="Minx P."/>
            <person name="Pepin K.H."/>
            <person name="Johnson M."/>
            <person name="Thiruvilangam P."/>
            <person name="Bhonagiri V."/>
            <person name="Nash W.E."/>
            <person name="Mardis E.R."/>
            <person name="Wilson R.K."/>
        </authorList>
    </citation>
    <scope>NUCLEOTIDE SEQUENCE [LARGE SCALE GENOMIC DNA]</scope>
    <source>
        <strain evidence="5 6">ATCC 25827</strain>
    </source>
</reference>
<dbReference type="GO" id="GO:0003700">
    <property type="term" value="F:DNA-binding transcription factor activity"/>
    <property type="evidence" value="ECO:0007669"/>
    <property type="project" value="InterPro"/>
</dbReference>
<evidence type="ECO:0000313" key="6">
    <source>
        <dbReference type="Proteomes" id="UP000004506"/>
    </source>
</evidence>
<dbReference type="GO" id="GO:0003677">
    <property type="term" value="F:DNA binding"/>
    <property type="evidence" value="ECO:0007669"/>
    <property type="project" value="UniProtKB-KW"/>
</dbReference>
<dbReference type="PROSITE" id="PS00894">
    <property type="entry name" value="HTH_DEOR_1"/>
    <property type="match status" value="1"/>
</dbReference>
<keyword evidence="2" id="KW-0238">DNA-binding</keyword>
<dbReference type="Pfam" id="PF00455">
    <property type="entry name" value="DeoRC"/>
    <property type="match status" value="1"/>
</dbReference>
<dbReference type="Gene3D" id="3.40.50.1360">
    <property type="match status" value="1"/>
</dbReference>
<keyword evidence="3" id="KW-0804">Transcription</keyword>
<dbReference type="InterPro" id="IPR036388">
    <property type="entry name" value="WH-like_DNA-bd_sf"/>
</dbReference>
<protein>
    <submittedName>
        <fullName evidence="5">Transcriptional regulator, DeoR family</fullName>
    </submittedName>
</protein>
<name>A0AA86Z0F3_PROST</name>
<evidence type="ECO:0000256" key="2">
    <source>
        <dbReference type="ARBA" id="ARBA00023125"/>
    </source>
</evidence>
<reference evidence="6" key="2">
    <citation type="submission" date="2008-04" db="EMBL/GenBank/DDBJ databases">
        <title>Draft genome sequence of Providencia stuartii(ATCC 25827).</title>
        <authorList>
            <person name="Sudarsanam P."/>
            <person name="Ley R."/>
            <person name="Guruge J."/>
            <person name="Turnbaugh P.J."/>
            <person name="Mahowald M."/>
            <person name="Liep D."/>
            <person name="Gordon J."/>
        </authorList>
    </citation>
    <scope>NUCLEOTIDE SEQUENCE [LARGE SCALE GENOMIC DNA]</scope>
    <source>
        <strain evidence="6">ATCC 25827</strain>
    </source>
</reference>
<evidence type="ECO:0000256" key="3">
    <source>
        <dbReference type="ARBA" id="ARBA00023163"/>
    </source>
</evidence>
<dbReference type="InterPro" id="IPR001034">
    <property type="entry name" value="DeoR_HTH"/>
</dbReference>
<dbReference type="PANTHER" id="PTHR30363">
    <property type="entry name" value="HTH-TYPE TRANSCRIPTIONAL REGULATOR SRLR-RELATED"/>
    <property type="match status" value="1"/>
</dbReference>
<dbReference type="Gene3D" id="1.10.10.10">
    <property type="entry name" value="Winged helix-like DNA-binding domain superfamily/Winged helix DNA-binding domain"/>
    <property type="match status" value="1"/>
</dbReference>
<organism evidence="5 6">
    <name type="scientific">Providencia stuartii ATCC 25827</name>
    <dbReference type="NCBI Taxonomy" id="471874"/>
    <lineage>
        <taxon>Bacteria</taxon>
        <taxon>Pseudomonadati</taxon>
        <taxon>Pseudomonadota</taxon>
        <taxon>Gammaproteobacteria</taxon>
        <taxon>Enterobacterales</taxon>
        <taxon>Morganellaceae</taxon>
        <taxon>Providencia</taxon>
    </lineage>
</organism>
<accession>A0AA86Z0F3</accession>
<dbReference type="EMBL" id="ABJD02000046">
    <property type="protein sequence ID" value="EDU61778.1"/>
    <property type="molecule type" value="Genomic_DNA"/>
</dbReference>
<keyword evidence="1" id="KW-0805">Transcription regulation</keyword>
<dbReference type="InterPro" id="IPR014036">
    <property type="entry name" value="DeoR-like_C"/>
</dbReference>
<dbReference type="InterPro" id="IPR047779">
    <property type="entry name" value="AgaR-like"/>
</dbReference>
<feature type="domain" description="HTH deoR-type" evidence="4">
    <location>
        <begin position="20"/>
        <end position="75"/>
    </location>
</feature>
<comment type="caution">
    <text evidence="5">The sequence shown here is derived from an EMBL/GenBank/DDBJ whole genome shotgun (WGS) entry which is preliminary data.</text>
</comment>
<dbReference type="Proteomes" id="UP000004506">
    <property type="component" value="Unassembled WGS sequence"/>
</dbReference>
<dbReference type="InterPro" id="IPR018356">
    <property type="entry name" value="Tscrpt_reg_HTH_DeoR_CS"/>
</dbReference>
<dbReference type="PANTHER" id="PTHR30363:SF44">
    <property type="entry name" value="AGA OPERON TRANSCRIPTIONAL REPRESSOR-RELATED"/>
    <property type="match status" value="1"/>
</dbReference>
<dbReference type="AlphaFoldDB" id="A0AA86Z0F3"/>
<dbReference type="SMART" id="SM00420">
    <property type="entry name" value="HTH_DEOR"/>
    <property type="match status" value="1"/>
</dbReference>
<dbReference type="PROSITE" id="PS51000">
    <property type="entry name" value="HTH_DEOR_2"/>
    <property type="match status" value="1"/>
</dbReference>
<proteinExistence type="predicted"/>
<sequence length="272" mass="30468">MVNRDNKVMFFGVINMSTDTVKRRECIMDMLCQEGSVRVDALSKQFNVSSVTIRNDLRYLEKKGCALRSYGGAMVNHKFAFDRPLQVKGRMDREIKTRIAKKAAEFVNDGDSLIIDSGSTTAEIVPFLKHHRDLVVMTNALNIAYELAGFDSVDVMVLGGHVRKNSYSLYGPAAEQQLSQYRFDTLFLGVDGFDLEAGITTPNSGEAHLNRVMCDVAHQIIAVADGTKFGRKSFCLIREARLIHRLITDSRIPLHYRQALTAFGVEVIVVDE</sequence>